<accession>B0NMA1</accession>
<comment type="caution">
    <text evidence="1">The sequence shown here is derived from an EMBL/GenBank/DDBJ whole genome shotgun (WGS) entry which is preliminary data.</text>
</comment>
<evidence type="ECO:0000313" key="2">
    <source>
        <dbReference type="Proteomes" id="UP000004713"/>
    </source>
</evidence>
<name>B0NMA1_BACSE</name>
<gene>
    <name evidence="1" type="ORF">BACSTE_00600</name>
</gene>
<evidence type="ECO:0000313" key="1">
    <source>
        <dbReference type="EMBL" id="EDS16469.1"/>
    </source>
</evidence>
<protein>
    <submittedName>
        <fullName evidence="1">Uncharacterized protein</fullName>
    </submittedName>
</protein>
<organism evidence="1 2">
    <name type="scientific">Bacteroides stercoris ATCC 43183</name>
    <dbReference type="NCBI Taxonomy" id="449673"/>
    <lineage>
        <taxon>Bacteria</taxon>
        <taxon>Pseudomonadati</taxon>
        <taxon>Bacteroidota</taxon>
        <taxon>Bacteroidia</taxon>
        <taxon>Bacteroidales</taxon>
        <taxon>Bacteroidaceae</taxon>
        <taxon>Bacteroides</taxon>
    </lineage>
</organism>
<reference evidence="1 2" key="1">
    <citation type="submission" date="2007-11" db="EMBL/GenBank/DDBJ databases">
        <title>Draft genome sequence of Bacteroides stercoris(ATCC 43183).</title>
        <authorList>
            <person name="Sudarsanam P."/>
            <person name="Ley R."/>
            <person name="Guruge J."/>
            <person name="Turnbaugh P.J."/>
            <person name="Mahowald M."/>
            <person name="Liep D."/>
            <person name="Gordon J."/>
        </authorList>
    </citation>
    <scope>NUCLEOTIDE SEQUENCE [LARGE SCALE GENOMIC DNA]</scope>
    <source>
        <strain evidence="1 2">ATCC 43183</strain>
    </source>
</reference>
<reference evidence="1 2" key="2">
    <citation type="submission" date="2007-11" db="EMBL/GenBank/DDBJ databases">
        <authorList>
            <person name="Fulton L."/>
            <person name="Clifton S."/>
            <person name="Fulton B."/>
            <person name="Xu J."/>
            <person name="Minx P."/>
            <person name="Pepin K.H."/>
            <person name="Johnson M."/>
            <person name="Thiruvilangam P."/>
            <person name="Bhonagiri V."/>
            <person name="Nash W.E."/>
            <person name="Mardis E.R."/>
            <person name="Wilson R.K."/>
        </authorList>
    </citation>
    <scope>NUCLEOTIDE SEQUENCE [LARGE SCALE GENOMIC DNA]</scope>
    <source>
        <strain evidence="1 2">ATCC 43183</strain>
    </source>
</reference>
<sequence length="40" mass="4318">MEVITCGMATDNSLSYTVFFVSVLSYYGVGSNDSIQSISM</sequence>
<proteinExistence type="predicted"/>
<dbReference type="AlphaFoldDB" id="B0NMA1"/>
<dbReference type="Proteomes" id="UP000004713">
    <property type="component" value="Unassembled WGS sequence"/>
</dbReference>
<dbReference type="EMBL" id="ABFZ02000016">
    <property type="protein sequence ID" value="EDS16469.1"/>
    <property type="molecule type" value="Genomic_DNA"/>
</dbReference>
<dbReference type="HOGENOM" id="CLU_3285240_0_0_10"/>